<reference evidence="1 2" key="1">
    <citation type="submission" date="2016-10" db="EMBL/GenBank/DDBJ databases">
        <authorList>
            <person name="de Groot N.N."/>
        </authorList>
    </citation>
    <scope>NUCLEOTIDE SEQUENCE [LARGE SCALE GENOMIC DNA]</scope>
    <source>
        <strain evidence="1 2">CGMCC 1.5337</strain>
    </source>
</reference>
<gene>
    <name evidence="1" type="ORF">SAMN04487945_0124</name>
</gene>
<sequence>MEITGGHISSDVPEQRSISVVFERDGEIEYWRTFDVPADDPEDDSGGSTNLPVEAIENTAAIWTVRAFNHHTEQHTTAVLEDETEDEVRVRVHLPRDGEIQIWKGLI</sequence>
<accession>A0A1I0MJV6</accession>
<dbReference type="Proteomes" id="UP000198518">
    <property type="component" value="Unassembled WGS sequence"/>
</dbReference>
<evidence type="ECO:0000313" key="2">
    <source>
        <dbReference type="Proteomes" id="UP000198518"/>
    </source>
</evidence>
<evidence type="ECO:0000313" key="1">
    <source>
        <dbReference type="EMBL" id="SEV88512.1"/>
    </source>
</evidence>
<proteinExistence type="predicted"/>
<name>A0A1I0MJV6_9EURY</name>
<organism evidence="1 2">
    <name type="scientific">Halobacterium jilantaiense</name>
    <dbReference type="NCBI Taxonomy" id="355548"/>
    <lineage>
        <taxon>Archaea</taxon>
        <taxon>Methanobacteriati</taxon>
        <taxon>Methanobacteriota</taxon>
        <taxon>Stenosarchaea group</taxon>
        <taxon>Halobacteria</taxon>
        <taxon>Halobacteriales</taxon>
        <taxon>Halobacteriaceae</taxon>
        <taxon>Halobacterium</taxon>
    </lineage>
</organism>
<protein>
    <submittedName>
        <fullName evidence="1">Uncharacterized protein</fullName>
    </submittedName>
</protein>
<keyword evidence="2" id="KW-1185">Reference proteome</keyword>
<dbReference type="AlphaFoldDB" id="A0A1I0MJV6"/>
<dbReference type="EMBL" id="FOJA01000001">
    <property type="protein sequence ID" value="SEV88512.1"/>
    <property type="molecule type" value="Genomic_DNA"/>
</dbReference>